<accession>A0ABD2P8C2</accession>
<keyword evidence="2" id="KW-1185">Reference proteome</keyword>
<dbReference type="Proteomes" id="UP001516400">
    <property type="component" value="Unassembled WGS sequence"/>
</dbReference>
<proteinExistence type="predicted"/>
<dbReference type="AlphaFoldDB" id="A0ABD2P8C2"/>
<gene>
    <name evidence="1" type="ORF">HHI36_001417</name>
</gene>
<dbReference type="EMBL" id="JABFTP020000185">
    <property type="protein sequence ID" value="KAL3286932.1"/>
    <property type="molecule type" value="Genomic_DNA"/>
</dbReference>
<reference evidence="1 2" key="1">
    <citation type="journal article" date="2021" name="BMC Biol.">
        <title>Horizontally acquired antibacterial genes associated with adaptive radiation of ladybird beetles.</title>
        <authorList>
            <person name="Li H.S."/>
            <person name="Tang X.F."/>
            <person name="Huang Y.H."/>
            <person name="Xu Z.Y."/>
            <person name="Chen M.L."/>
            <person name="Du X.Y."/>
            <person name="Qiu B.Y."/>
            <person name="Chen P.T."/>
            <person name="Zhang W."/>
            <person name="Slipinski A."/>
            <person name="Escalona H.E."/>
            <person name="Waterhouse R.M."/>
            <person name="Zwick A."/>
            <person name="Pang H."/>
        </authorList>
    </citation>
    <scope>NUCLEOTIDE SEQUENCE [LARGE SCALE GENOMIC DNA]</scope>
    <source>
        <strain evidence="1">SYSU2018</strain>
    </source>
</reference>
<comment type="caution">
    <text evidence="1">The sequence shown here is derived from an EMBL/GenBank/DDBJ whole genome shotgun (WGS) entry which is preliminary data.</text>
</comment>
<sequence length="113" mass="13074">MRKGKEETLPDLTMIDAELSELQDKITSQENDGSISDDKPETRCHVPKKNFDISDLLCNDEDADLTLNIVSVFTHWRGLFSRCERIKVLYADLNIYGRSLVLFQTEQEYLFKA</sequence>
<evidence type="ECO:0000313" key="2">
    <source>
        <dbReference type="Proteomes" id="UP001516400"/>
    </source>
</evidence>
<organism evidence="1 2">
    <name type="scientific">Cryptolaemus montrouzieri</name>
    <dbReference type="NCBI Taxonomy" id="559131"/>
    <lineage>
        <taxon>Eukaryota</taxon>
        <taxon>Metazoa</taxon>
        <taxon>Ecdysozoa</taxon>
        <taxon>Arthropoda</taxon>
        <taxon>Hexapoda</taxon>
        <taxon>Insecta</taxon>
        <taxon>Pterygota</taxon>
        <taxon>Neoptera</taxon>
        <taxon>Endopterygota</taxon>
        <taxon>Coleoptera</taxon>
        <taxon>Polyphaga</taxon>
        <taxon>Cucujiformia</taxon>
        <taxon>Coccinelloidea</taxon>
        <taxon>Coccinellidae</taxon>
        <taxon>Scymninae</taxon>
        <taxon>Scymnini</taxon>
        <taxon>Cryptolaemus</taxon>
    </lineage>
</organism>
<protein>
    <submittedName>
        <fullName evidence="1">Uncharacterized protein</fullName>
    </submittedName>
</protein>
<evidence type="ECO:0000313" key="1">
    <source>
        <dbReference type="EMBL" id="KAL3286932.1"/>
    </source>
</evidence>
<name>A0ABD2P8C2_9CUCU</name>